<name>A0A8T5GF53_9ARCH</name>
<gene>
    <name evidence="1" type="ORF">HON47_03655</name>
</gene>
<dbReference type="EMBL" id="JABJNZ010000048">
    <property type="protein sequence ID" value="MBT4870643.1"/>
    <property type="molecule type" value="Genomic_DNA"/>
</dbReference>
<feature type="non-terminal residue" evidence="1">
    <location>
        <position position="176"/>
    </location>
</feature>
<evidence type="ECO:0000313" key="2">
    <source>
        <dbReference type="Proteomes" id="UP000722459"/>
    </source>
</evidence>
<evidence type="ECO:0000313" key="1">
    <source>
        <dbReference type="EMBL" id="MBT4870643.1"/>
    </source>
</evidence>
<reference evidence="1" key="1">
    <citation type="journal article" date="2021" name="ISME J.">
        <title>Mercury methylation by metabolically versatile and cosmopolitan marine bacteria.</title>
        <authorList>
            <person name="Lin H."/>
            <person name="Ascher D.B."/>
            <person name="Myung Y."/>
            <person name="Lamborg C.H."/>
            <person name="Hallam S.J."/>
            <person name="Gionfriddo C.M."/>
            <person name="Holt K.E."/>
            <person name="Moreau J.W."/>
        </authorList>
    </citation>
    <scope>NUCLEOTIDE SEQUENCE</scope>
    <source>
        <strain evidence="1">SI075_bin30</strain>
    </source>
</reference>
<sequence length="176" mass="20734">MNKRWRNLVILLVIVIIVLFVVVNQNLFDINQEIEPKTQEYISLIEKNDLNYSEFKLALELFGRSIDSEQLNSIYLSAPDDYLKQLVEFERRQDAVAKRVETFYSRPFAEVCEEIDSGLEIYGESFSILVEMEEFLNKRNDLLINLVILDMEESDMQETYYEYLMTCAEIEAMAVL</sequence>
<accession>A0A8T5GF53</accession>
<comment type="caution">
    <text evidence="1">The sequence shown here is derived from an EMBL/GenBank/DDBJ whole genome shotgun (WGS) entry which is preliminary data.</text>
</comment>
<dbReference type="AlphaFoldDB" id="A0A8T5GF53"/>
<protein>
    <submittedName>
        <fullName evidence="1">Uncharacterized protein</fullName>
    </submittedName>
</protein>
<proteinExistence type="predicted"/>
<dbReference type="Proteomes" id="UP000722459">
    <property type="component" value="Unassembled WGS sequence"/>
</dbReference>
<organism evidence="1 2">
    <name type="scientific">Candidatus Iainarchaeum sp</name>
    <dbReference type="NCBI Taxonomy" id="3101447"/>
    <lineage>
        <taxon>Archaea</taxon>
        <taxon>Candidatus Iainarchaeota</taxon>
        <taxon>Candidatus Iainarchaeia</taxon>
        <taxon>Candidatus Iainarchaeales</taxon>
        <taxon>Candidatus Iainarchaeaceae</taxon>
        <taxon>Candidatus Iainarchaeum</taxon>
    </lineage>
</organism>